<dbReference type="InterPro" id="IPR018077">
    <property type="entry name" value="Glyco_hydro_fam25_subgr"/>
</dbReference>
<sequence>MAKFGTDLSSHNASYQDIINDNEFAIVKVTQGIHYTNPLAAAQSAHAEKLKKKVGYYHFMEAGVDAISQAKYFLAQVGADATKDGYLLALDYEADGEKATGQTFTGNEPKVFMDYVYSQTGKRMVFYTMGSWAGGAGRFNWSDIDGTYGLWLAAYPYGDARAWQEAQTDWAVEKYGGYWGKNVFMHQYTSAPYDRNVLLGDWHKYAKQVKPAITNINTAVKTITTIKEEGQVFESVSGAYYKQGDKVKVKGTKTSYGNPVTEKVKQATGTVVAIGARPDKQAGYMYLVHFVNAKTGYDTLWHFNGGDLKRV</sequence>
<comment type="caution">
    <text evidence="4">The sequence shown here is derived from an EMBL/GenBank/DDBJ whole genome shotgun (WGS) entry which is preliminary data.</text>
</comment>
<name>A0A288QWP5_9LACO</name>
<keyword evidence="2 4" id="KW-0378">Hydrolase</keyword>
<dbReference type="Pfam" id="PF01183">
    <property type="entry name" value="Glyco_hydro_25"/>
    <property type="match status" value="1"/>
</dbReference>
<dbReference type="EMBL" id="QRAS01000001">
    <property type="protein sequence ID" value="RDL12121.1"/>
    <property type="molecule type" value="Genomic_DNA"/>
</dbReference>
<keyword evidence="3" id="KW-0326">Glycosidase</keyword>
<dbReference type="InterPro" id="IPR017853">
    <property type="entry name" value="GH"/>
</dbReference>
<reference evidence="4 5" key="1">
    <citation type="submission" date="2018-07" db="EMBL/GenBank/DDBJ databases">
        <title>Genomic Encyclopedia of Type Strains, Phase III (KMG-III): the genomes of soil and plant-associated and newly described type strains.</title>
        <authorList>
            <person name="Whitman W."/>
        </authorList>
    </citation>
    <scope>NUCLEOTIDE SEQUENCE [LARGE SCALE GENOMIC DNA]</scope>
    <source>
        <strain evidence="4 5">CECT 7031</strain>
    </source>
</reference>
<dbReference type="GO" id="GO:0003796">
    <property type="term" value="F:lysozyme activity"/>
    <property type="evidence" value="ECO:0007669"/>
    <property type="project" value="InterPro"/>
</dbReference>
<evidence type="ECO:0000256" key="2">
    <source>
        <dbReference type="ARBA" id="ARBA00022801"/>
    </source>
</evidence>
<dbReference type="AlphaFoldDB" id="A0A288QWP5"/>
<dbReference type="SUPFAM" id="SSF51445">
    <property type="entry name" value="(Trans)glycosidases"/>
    <property type="match status" value="1"/>
</dbReference>
<organism evidence="4 5">
    <name type="scientific">Weissella soli</name>
    <dbReference type="NCBI Taxonomy" id="155866"/>
    <lineage>
        <taxon>Bacteria</taxon>
        <taxon>Bacillati</taxon>
        <taxon>Bacillota</taxon>
        <taxon>Bacilli</taxon>
        <taxon>Lactobacillales</taxon>
        <taxon>Lactobacillaceae</taxon>
        <taxon>Weissella</taxon>
    </lineage>
</organism>
<comment type="similarity">
    <text evidence="1">Belongs to the glycosyl hydrolase 25 family.</text>
</comment>
<gene>
    <name evidence="4" type="ORF">DFP99_0552</name>
</gene>
<dbReference type="GO" id="GO:0016052">
    <property type="term" value="P:carbohydrate catabolic process"/>
    <property type="evidence" value="ECO:0007669"/>
    <property type="project" value="TreeGrafter"/>
</dbReference>
<dbReference type="RefSeq" id="WP_070230173.1">
    <property type="nucleotide sequence ID" value="NZ_BJYO01000002.1"/>
</dbReference>
<evidence type="ECO:0000256" key="3">
    <source>
        <dbReference type="ARBA" id="ARBA00023295"/>
    </source>
</evidence>
<dbReference type="Proteomes" id="UP000254912">
    <property type="component" value="Unassembled WGS sequence"/>
</dbReference>
<dbReference type="GO" id="GO:0016998">
    <property type="term" value="P:cell wall macromolecule catabolic process"/>
    <property type="evidence" value="ECO:0007669"/>
    <property type="project" value="InterPro"/>
</dbReference>
<evidence type="ECO:0000313" key="4">
    <source>
        <dbReference type="EMBL" id="RDL12121.1"/>
    </source>
</evidence>
<dbReference type="GeneID" id="94546119"/>
<proteinExistence type="inferred from homology"/>
<dbReference type="KEGG" id="wso:WSWS_00922"/>
<evidence type="ECO:0000256" key="1">
    <source>
        <dbReference type="ARBA" id="ARBA00010646"/>
    </source>
</evidence>
<dbReference type="InterPro" id="IPR002053">
    <property type="entry name" value="Glyco_hydro_25"/>
</dbReference>
<dbReference type="GO" id="GO:0009253">
    <property type="term" value="P:peptidoglycan catabolic process"/>
    <property type="evidence" value="ECO:0007669"/>
    <property type="project" value="InterPro"/>
</dbReference>
<protein>
    <submittedName>
        <fullName evidence="4">Glycosyl hydrolase family 25</fullName>
    </submittedName>
</protein>
<evidence type="ECO:0000313" key="5">
    <source>
        <dbReference type="Proteomes" id="UP000254912"/>
    </source>
</evidence>
<dbReference type="Gene3D" id="3.20.20.80">
    <property type="entry name" value="Glycosidases"/>
    <property type="match status" value="1"/>
</dbReference>
<accession>A0A288QWP5</accession>
<dbReference type="SMART" id="SM00641">
    <property type="entry name" value="Glyco_25"/>
    <property type="match status" value="1"/>
</dbReference>
<keyword evidence="5" id="KW-1185">Reference proteome</keyword>
<dbReference type="PANTHER" id="PTHR34135:SF2">
    <property type="entry name" value="LYSOZYME"/>
    <property type="match status" value="1"/>
</dbReference>
<dbReference type="PROSITE" id="PS51904">
    <property type="entry name" value="GLYCOSYL_HYDROL_F25_2"/>
    <property type="match status" value="1"/>
</dbReference>
<dbReference type="PANTHER" id="PTHR34135">
    <property type="entry name" value="LYSOZYME"/>
    <property type="match status" value="1"/>
</dbReference>